<accession>A0A6A4W0W9</accession>
<keyword evidence="4" id="KW-1185">Reference proteome</keyword>
<comment type="caution">
    <text evidence="3">The sequence shown here is derived from an EMBL/GenBank/DDBJ whole genome shotgun (WGS) entry which is preliminary data.</text>
</comment>
<dbReference type="Gene3D" id="3.10.100.10">
    <property type="entry name" value="Mannose-Binding Protein A, subunit A"/>
    <property type="match status" value="1"/>
</dbReference>
<dbReference type="PANTHER" id="PTHR22801">
    <property type="entry name" value="LITHOSTATHINE"/>
    <property type="match status" value="1"/>
</dbReference>
<sequence length="195" mass="21485">MAASSGCWCLAVLLSSLRTVSSSTAEPETTPIFRDELQRIIADVVQTHCPSQQQDPLWRCSCPSGYIPCGGRCYARLHRPVEYAQAERECSLLGAHLAVPRSRQQSLCVAGLAGYEHVWLGITDRDEEGFFQGADGRPITGNEGQVWSPGQPDNARGVEHCVSSWKVRGGDSPVRFGEWNDYPCSIQLYPMCQLP</sequence>
<proteinExistence type="predicted"/>
<reference evidence="3 4" key="1">
    <citation type="submission" date="2019-07" db="EMBL/GenBank/DDBJ databases">
        <title>Draft genome assembly of a fouling barnacle, Amphibalanus amphitrite (Darwin, 1854): The first reference genome for Thecostraca.</title>
        <authorList>
            <person name="Kim W."/>
        </authorList>
    </citation>
    <scope>NUCLEOTIDE SEQUENCE [LARGE SCALE GENOMIC DNA]</scope>
    <source>
        <strain evidence="3">SNU_AA5</strain>
        <tissue evidence="3">Soma without cirri and trophi</tissue>
    </source>
</reference>
<evidence type="ECO:0000313" key="3">
    <source>
        <dbReference type="EMBL" id="KAF0298859.1"/>
    </source>
</evidence>
<protein>
    <submittedName>
        <fullName evidence="3">Versican core protein</fullName>
    </submittedName>
</protein>
<keyword evidence="1" id="KW-0732">Signal</keyword>
<dbReference type="SMART" id="SM00034">
    <property type="entry name" value="CLECT"/>
    <property type="match status" value="1"/>
</dbReference>
<organism evidence="3 4">
    <name type="scientific">Amphibalanus amphitrite</name>
    <name type="common">Striped barnacle</name>
    <name type="synonym">Balanus amphitrite</name>
    <dbReference type="NCBI Taxonomy" id="1232801"/>
    <lineage>
        <taxon>Eukaryota</taxon>
        <taxon>Metazoa</taxon>
        <taxon>Ecdysozoa</taxon>
        <taxon>Arthropoda</taxon>
        <taxon>Crustacea</taxon>
        <taxon>Multicrustacea</taxon>
        <taxon>Cirripedia</taxon>
        <taxon>Thoracica</taxon>
        <taxon>Thoracicalcarea</taxon>
        <taxon>Balanomorpha</taxon>
        <taxon>Balanoidea</taxon>
        <taxon>Balanidae</taxon>
        <taxon>Amphibalaninae</taxon>
        <taxon>Amphibalanus</taxon>
    </lineage>
</organism>
<evidence type="ECO:0000259" key="2">
    <source>
        <dbReference type="PROSITE" id="PS50041"/>
    </source>
</evidence>
<dbReference type="PANTHER" id="PTHR22801:SF63">
    <property type="entry name" value="C-TYPE LECTIN DOMAIN-CONTAINING PROTEIN"/>
    <property type="match status" value="1"/>
</dbReference>
<feature type="domain" description="C-type lectin" evidence="2">
    <location>
        <begin position="69"/>
        <end position="193"/>
    </location>
</feature>
<evidence type="ECO:0000256" key="1">
    <source>
        <dbReference type="SAM" id="SignalP"/>
    </source>
</evidence>
<dbReference type="InterPro" id="IPR001304">
    <property type="entry name" value="C-type_lectin-like"/>
</dbReference>
<gene>
    <name evidence="3" type="primary">VCAN_1</name>
    <name evidence="3" type="ORF">FJT64_003859</name>
</gene>
<dbReference type="OrthoDB" id="6339681at2759"/>
<dbReference type="Pfam" id="PF00059">
    <property type="entry name" value="Lectin_C"/>
    <property type="match status" value="1"/>
</dbReference>
<dbReference type="SUPFAM" id="SSF56436">
    <property type="entry name" value="C-type lectin-like"/>
    <property type="match status" value="1"/>
</dbReference>
<evidence type="ECO:0000313" key="4">
    <source>
        <dbReference type="Proteomes" id="UP000440578"/>
    </source>
</evidence>
<dbReference type="Proteomes" id="UP000440578">
    <property type="component" value="Unassembled WGS sequence"/>
</dbReference>
<dbReference type="InterPro" id="IPR050801">
    <property type="entry name" value="Ca-Dep_Lectins_ImmuneDev"/>
</dbReference>
<dbReference type="EMBL" id="VIIS01001408">
    <property type="protein sequence ID" value="KAF0298859.1"/>
    <property type="molecule type" value="Genomic_DNA"/>
</dbReference>
<feature type="chain" id="PRO_5025373237" evidence="1">
    <location>
        <begin position="23"/>
        <end position="195"/>
    </location>
</feature>
<dbReference type="InterPro" id="IPR016187">
    <property type="entry name" value="CTDL_fold"/>
</dbReference>
<dbReference type="AlphaFoldDB" id="A0A6A4W0W9"/>
<dbReference type="InterPro" id="IPR016186">
    <property type="entry name" value="C-type_lectin-like/link_sf"/>
</dbReference>
<feature type="signal peptide" evidence="1">
    <location>
        <begin position="1"/>
        <end position="22"/>
    </location>
</feature>
<dbReference type="PROSITE" id="PS50041">
    <property type="entry name" value="C_TYPE_LECTIN_2"/>
    <property type="match status" value="1"/>
</dbReference>
<name>A0A6A4W0W9_AMPAM</name>